<dbReference type="KEGG" id="taj:C1A40_07540"/>
<dbReference type="RefSeq" id="WP_102995377.1">
    <property type="nucleotide sequence ID" value="NZ_CP025938.1"/>
</dbReference>
<evidence type="ECO:0000313" key="1">
    <source>
        <dbReference type="EMBL" id="AUS05337.1"/>
    </source>
</evidence>
<name>A0A2I7SHF5_9FLAO</name>
<dbReference type="AlphaFoldDB" id="A0A2I7SHF5"/>
<evidence type="ECO:0000313" key="2">
    <source>
        <dbReference type="Proteomes" id="UP000236592"/>
    </source>
</evidence>
<dbReference type="OrthoDB" id="9883409at2"/>
<protein>
    <submittedName>
        <fullName evidence="1">Uncharacterized protein</fullName>
    </submittedName>
</protein>
<proteinExistence type="predicted"/>
<reference evidence="2" key="1">
    <citation type="submission" date="2018-01" db="EMBL/GenBank/DDBJ databases">
        <title>Complete genome of Tamlana sp. UJ94.</title>
        <authorList>
            <person name="Jung J."/>
            <person name="Chung D."/>
            <person name="Bae S.S."/>
            <person name="Baek K."/>
        </authorList>
    </citation>
    <scope>NUCLEOTIDE SEQUENCE [LARGE SCALE GENOMIC DNA]</scope>
    <source>
        <strain evidence="2">UJ94</strain>
    </source>
</reference>
<keyword evidence="2" id="KW-1185">Reference proteome</keyword>
<gene>
    <name evidence="1" type="ORF">C1A40_07540</name>
</gene>
<dbReference type="EMBL" id="CP025938">
    <property type="protein sequence ID" value="AUS05337.1"/>
    <property type="molecule type" value="Genomic_DNA"/>
</dbReference>
<organism evidence="1 2">
    <name type="scientific">Pseudotamlana carrageenivorans</name>
    <dbReference type="NCBI Taxonomy" id="2069432"/>
    <lineage>
        <taxon>Bacteria</taxon>
        <taxon>Pseudomonadati</taxon>
        <taxon>Bacteroidota</taxon>
        <taxon>Flavobacteriia</taxon>
        <taxon>Flavobacteriales</taxon>
        <taxon>Flavobacteriaceae</taxon>
        <taxon>Pseudotamlana</taxon>
    </lineage>
</organism>
<accession>A0A2I7SHF5</accession>
<dbReference type="Proteomes" id="UP000236592">
    <property type="component" value="Chromosome"/>
</dbReference>
<sequence length="79" mass="9069">MLLNKLKEIEIAIDGNENSNLEQIQTASILKHLLLQIDYKSEHISDLPLERTLELLIHLKGEALSLEEETMVRALFVNM</sequence>